<dbReference type="RefSeq" id="WP_035449917.1">
    <property type="nucleotide sequence ID" value="NZ_CAXKYG010000004.1"/>
</dbReference>
<protein>
    <recommendedName>
        <fullName evidence="4">DUF4199 domain-containing protein</fullName>
    </recommendedName>
</protein>
<feature type="transmembrane region" description="Helical" evidence="1">
    <location>
        <begin position="6"/>
        <end position="23"/>
    </location>
</feature>
<dbReference type="EMBL" id="JAQNRK010000008">
    <property type="protein sequence ID" value="MDC1794568.1"/>
    <property type="molecule type" value="Genomic_DNA"/>
</dbReference>
<feature type="transmembrane region" description="Helical" evidence="1">
    <location>
        <begin position="119"/>
        <end position="140"/>
    </location>
</feature>
<keyword evidence="1" id="KW-1133">Transmembrane helix</keyword>
<dbReference type="AlphaFoldDB" id="A0ABD4WFZ0"/>
<name>A0ABD4WFZ0_BACUN</name>
<proteinExistence type="predicted"/>
<evidence type="ECO:0000313" key="2">
    <source>
        <dbReference type="EMBL" id="MDC1794568.1"/>
    </source>
</evidence>
<evidence type="ECO:0000313" key="3">
    <source>
        <dbReference type="Proteomes" id="UP001215818"/>
    </source>
</evidence>
<feature type="transmembrane region" description="Helical" evidence="1">
    <location>
        <begin position="44"/>
        <end position="61"/>
    </location>
</feature>
<evidence type="ECO:0000256" key="1">
    <source>
        <dbReference type="SAM" id="Phobius"/>
    </source>
</evidence>
<organism evidence="2 3">
    <name type="scientific">Bacteroides uniformis</name>
    <dbReference type="NCBI Taxonomy" id="820"/>
    <lineage>
        <taxon>Bacteria</taxon>
        <taxon>Pseudomonadati</taxon>
        <taxon>Bacteroidota</taxon>
        <taxon>Bacteroidia</taxon>
        <taxon>Bacteroidales</taxon>
        <taxon>Bacteroidaceae</taxon>
        <taxon>Bacteroides</taxon>
    </lineage>
</organism>
<reference evidence="2 3" key="1">
    <citation type="submission" date="2022-10" db="EMBL/GenBank/DDBJ databases">
        <title>Human gut microbiome strain richness.</title>
        <authorList>
            <person name="Chen-Liaw A."/>
        </authorList>
    </citation>
    <scope>NUCLEOTIDE SEQUENCE [LARGE SCALE GENOMIC DNA]</scope>
    <source>
        <strain evidence="2 3">D53st1_B1_D53t1_180928</strain>
    </source>
</reference>
<keyword evidence="1" id="KW-0472">Membrane</keyword>
<accession>A0ABD4WFZ0</accession>
<sequence>MNNILSYIIIDILLLALSILLFLKYNNGKGGPLGSLKKRIIYSLSILSFIGFVVCVNKSVYCFPIKKTLNQELLNAYSELEIAINTNSTPSLQLQEKQDKVKRILSEMNNIDRYKNVEIFLNIFNGITIAFITFIIAFTFRNKILG</sequence>
<keyword evidence="1" id="KW-0812">Transmembrane</keyword>
<comment type="caution">
    <text evidence="2">The sequence shown here is derived from an EMBL/GenBank/DDBJ whole genome shotgun (WGS) entry which is preliminary data.</text>
</comment>
<evidence type="ECO:0008006" key="4">
    <source>
        <dbReference type="Google" id="ProtNLM"/>
    </source>
</evidence>
<gene>
    <name evidence="2" type="ORF">POY73_10565</name>
</gene>
<dbReference type="Proteomes" id="UP001215818">
    <property type="component" value="Unassembled WGS sequence"/>
</dbReference>